<dbReference type="InterPro" id="IPR003594">
    <property type="entry name" value="HATPase_dom"/>
</dbReference>
<name>A0ABT3DB90_9BACI</name>
<feature type="transmembrane region" description="Helical" evidence="15">
    <location>
        <begin position="271"/>
        <end position="292"/>
    </location>
</feature>
<keyword evidence="5" id="KW-0597">Phosphoprotein</keyword>
<dbReference type="Pfam" id="PF00512">
    <property type="entry name" value="HisKA"/>
    <property type="match status" value="1"/>
</dbReference>
<evidence type="ECO:0000259" key="16">
    <source>
        <dbReference type="PROSITE" id="PS50109"/>
    </source>
</evidence>
<feature type="transmembrane region" description="Helical" evidence="15">
    <location>
        <begin position="432"/>
        <end position="450"/>
    </location>
</feature>
<keyword evidence="11 15" id="KW-1133">Transmembrane helix</keyword>
<reference evidence="17 18" key="1">
    <citation type="submission" date="2022-10" db="EMBL/GenBank/DDBJ databases">
        <title>Draft genome assembly of moderately radiation resistant bacterium Metabacillus halosaccharovorans.</title>
        <authorList>
            <person name="Pal S."/>
            <person name="Gopinathan A."/>
        </authorList>
    </citation>
    <scope>NUCLEOTIDE SEQUENCE [LARGE SCALE GENOMIC DNA]</scope>
    <source>
        <strain evidence="17 18">VITHBRA001</strain>
    </source>
</reference>
<evidence type="ECO:0000256" key="2">
    <source>
        <dbReference type="ARBA" id="ARBA00004651"/>
    </source>
</evidence>
<dbReference type="PANTHER" id="PTHR45528">
    <property type="entry name" value="SENSOR HISTIDINE KINASE CPXA"/>
    <property type="match status" value="1"/>
</dbReference>
<gene>
    <name evidence="17" type="ORF">OIH86_01490</name>
</gene>
<dbReference type="SUPFAM" id="SSF55874">
    <property type="entry name" value="ATPase domain of HSP90 chaperone/DNA topoisomerase II/histidine kinase"/>
    <property type="match status" value="1"/>
</dbReference>
<organism evidence="17 18">
    <name type="scientific">Metabacillus halosaccharovorans</name>
    <dbReference type="NCBI Taxonomy" id="930124"/>
    <lineage>
        <taxon>Bacteria</taxon>
        <taxon>Bacillati</taxon>
        <taxon>Bacillota</taxon>
        <taxon>Bacilli</taxon>
        <taxon>Bacillales</taxon>
        <taxon>Bacillaceae</taxon>
        <taxon>Metabacillus</taxon>
    </lineage>
</organism>
<dbReference type="SMART" id="SM00387">
    <property type="entry name" value="HATPase_c"/>
    <property type="match status" value="1"/>
</dbReference>
<sequence>MDTKWKNRGVMLLWLVLFTYGLSGVLTALVNNNDYLKPSYFKTSQYEESVGALVSYLQAYEFSYQPKEDVKKKLTVSNEEIEEYRYRYGELTDQIQSIKDQYQYKVEEARASGNEDIANVYIKERDTKIEDITKNFESDDYVEEKIIKEKEKRVDEYYKELEGYRKDYKVYNEAFSYYLKNTSTGEIYTNLPSESIKSAFTKEKMLYVNSYPTDDVNYLGVREESIIYGYEDVLPDVDTNVLYEGKIGLRKDVSNANAIMASYHNFNDHRIVFWIYSFGAIISLIISGIMAWKMAIFQRIKSHRVKNYYDRLPIDAALGLFGISAIISLLLIDEFPHYYNYFSFRDLLYRFFMMVFFLGVTIVQWIYLLPLIKELPLKKEVLKRSISYQLLKMIRDAFANRRVGTQVFLVLTIVFMYGLGAAVVVIEPSFLIIYFPAFVVVALPIFLFMIRRIGYYNEITRHASALTKGKFESDLKVVGKTSLATLASDINQLKHGVKTSQKAQVKSERLKTELITNVSHDLRTPLTSIITYSELLKNAELTNDERSTYIEIIDRKSKRLKVLIDDLFEASKMASGNIELSKAKVDVVQLLQQALAEYNETIQASTVQFRVTNPDNPLFAYIDGQKLWRVFENLIGNILKYSLENTRAYLAIKREKQQIIITFKNVSKYELSEDVNELFERFKRGDESRHTEGSGLGLAIAKSIIDLHEGQLDIDVDGDLFKVTIILDALDS</sequence>
<feature type="transmembrane region" description="Helical" evidence="15">
    <location>
        <begin position="403"/>
        <end position="426"/>
    </location>
</feature>
<dbReference type="Gene3D" id="1.10.287.130">
    <property type="match status" value="1"/>
</dbReference>
<keyword evidence="18" id="KW-1185">Reference proteome</keyword>
<evidence type="ECO:0000256" key="15">
    <source>
        <dbReference type="SAM" id="Phobius"/>
    </source>
</evidence>
<protein>
    <recommendedName>
        <fullName evidence="3">histidine kinase</fullName>
        <ecNumber evidence="3">2.7.13.3</ecNumber>
    </recommendedName>
</protein>
<evidence type="ECO:0000256" key="8">
    <source>
        <dbReference type="ARBA" id="ARBA00022741"/>
    </source>
</evidence>
<evidence type="ECO:0000256" key="9">
    <source>
        <dbReference type="ARBA" id="ARBA00022777"/>
    </source>
</evidence>
<feature type="domain" description="Histidine kinase" evidence="16">
    <location>
        <begin position="517"/>
        <end position="731"/>
    </location>
</feature>
<evidence type="ECO:0000256" key="1">
    <source>
        <dbReference type="ARBA" id="ARBA00000085"/>
    </source>
</evidence>
<evidence type="ECO:0000256" key="11">
    <source>
        <dbReference type="ARBA" id="ARBA00022989"/>
    </source>
</evidence>
<keyword evidence="8" id="KW-0547">Nucleotide-binding</keyword>
<keyword evidence="13 15" id="KW-0472">Membrane</keyword>
<dbReference type="InterPro" id="IPR036890">
    <property type="entry name" value="HATPase_C_sf"/>
</dbReference>
<feature type="transmembrane region" description="Helical" evidence="15">
    <location>
        <begin position="312"/>
        <end position="332"/>
    </location>
</feature>
<dbReference type="Proteomes" id="UP001526147">
    <property type="component" value="Unassembled WGS sequence"/>
</dbReference>
<evidence type="ECO:0000256" key="4">
    <source>
        <dbReference type="ARBA" id="ARBA00022475"/>
    </source>
</evidence>
<dbReference type="InterPro" id="IPR050398">
    <property type="entry name" value="HssS/ArlS-like"/>
</dbReference>
<dbReference type="GO" id="GO:0016301">
    <property type="term" value="F:kinase activity"/>
    <property type="evidence" value="ECO:0007669"/>
    <property type="project" value="UniProtKB-KW"/>
</dbReference>
<keyword evidence="7 15" id="KW-0812">Transmembrane</keyword>
<keyword evidence="14" id="KW-0175">Coiled coil</keyword>
<evidence type="ECO:0000313" key="17">
    <source>
        <dbReference type="EMBL" id="MCV9884323.1"/>
    </source>
</evidence>
<evidence type="ECO:0000256" key="6">
    <source>
        <dbReference type="ARBA" id="ARBA00022679"/>
    </source>
</evidence>
<keyword evidence="6" id="KW-0808">Transferase</keyword>
<evidence type="ECO:0000256" key="10">
    <source>
        <dbReference type="ARBA" id="ARBA00022840"/>
    </source>
</evidence>
<dbReference type="InterPro" id="IPR004358">
    <property type="entry name" value="Sig_transdc_His_kin-like_C"/>
</dbReference>
<dbReference type="EMBL" id="JAOYEY010000016">
    <property type="protein sequence ID" value="MCV9884323.1"/>
    <property type="molecule type" value="Genomic_DNA"/>
</dbReference>
<dbReference type="Pfam" id="PF02518">
    <property type="entry name" value="HATPase_c"/>
    <property type="match status" value="1"/>
</dbReference>
<dbReference type="PROSITE" id="PS50109">
    <property type="entry name" value="HIS_KIN"/>
    <property type="match status" value="1"/>
</dbReference>
<dbReference type="RefSeq" id="WP_264141297.1">
    <property type="nucleotide sequence ID" value="NZ_JAOYEY010000016.1"/>
</dbReference>
<dbReference type="InterPro" id="IPR005467">
    <property type="entry name" value="His_kinase_dom"/>
</dbReference>
<dbReference type="InterPro" id="IPR003661">
    <property type="entry name" value="HisK_dim/P_dom"/>
</dbReference>
<dbReference type="InterPro" id="IPR036097">
    <property type="entry name" value="HisK_dim/P_sf"/>
</dbReference>
<dbReference type="SUPFAM" id="SSF47384">
    <property type="entry name" value="Homodimeric domain of signal transducing histidine kinase"/>
    <property type="match status" value="1"/>
</dbReference>
<dbReference type="CDD" id="cd00082">
    <property type="entry name" value="HisKA"/>
    <property type="match status" value="1"/>
</dbReference>
<proteinExistence type="predicted"/>
<keyword evidence="10" id="KW-0067">ATP-binding</keyword>
<comment type="catalytic activity">
    <reaction evidence="1">
        <text>ATP + protein L-histidine = ADP + protein N-phospho-L-histidine.</text>
        <dbReference type="EC" id="2.7.13.3"/>
    </reaction>
</comment>
<comment type="caution">
    <text evidence="17">The sequence shown here is derived from an EMBL/GenBank/DDBJ whole genome shotgun (WGS) entry which is preliminary data.</text>
</comment>
<dbReference type="SMART" id="SM00388">
    <property type="entry name" value="HisKA"/>
    <property type="match status" value="1"/>
</dbReference>
<feature type="transmembrane region" description="Helical" evidence="15">
    <location>
        <begin position="347"/>
        <end position="369"/>
    </location>
</feature>
<evidence type="ECO:0000256" key="14">
    <source>
        <dbReference type="SAM" id="Coils"/>
    </source>
</evidence>
<dbReference type="EC" id="2.7.13.3" evidence="3"/>
<dbReference type="PANTHER" id="PTHR45528:SF1">
    <property type="entry name" value="SENSOR HISTIDINE KINASE CPXA"/>
    <property type="match status" value="1"/>
</dbReference>
<feature type="coiled-coil region" evidence="14">
    <location>
        <begin position="147"/>
        <end position="174"/>
    </location>
</feature>
<dbReference type="PRINTS" id="PR00344">
    <property type="entry name" value="BCTRLSENSOR"/>
</dbReference>
<keyword evidence="12" id="KW-0902">Two-component regulatory system</keyword>
<comment type="subcellular location">
    <subcellularLocation>
        <location evidence="2">Cell membrane</location>
        <topology evidence="2">Multi-pass membrane protein</topology>
    </subcellularLocation>
</comment>
<evidence type="ECO:0000313" key="18">
    <source>
        <dbReference type="Proteomes" id="UP001526147"/>
    </source>
</evidence>
<evidence type="ECO:0000256" key="12">
    <source>
        <dbReference type="ARBA" id="ARBA00023012"/>
    </source>
</evidence>
<keyword evidence="4" id="KW-1003">Cell membrane</keyword>
<evidence type="ECO:0000256" key="13">
    <source>
        <dbReference type="ARBA" id="ARBA00023136"/>
    </source>
</evidence>
<accession>A0ABT3DB90</accession>
<dbReference type="Gene3D" id="3.30.565.10">
    <property type="entry name" value="Histidine kinase-like ATPase, C-terminal domain"/>
    <property type="match status" value="1"/>
</dbReference>
<evidence type="ECO:0000256" key="5">
    <source>
        <dbReference type="ARBA" id="ARBA00022553"/>
    </source>
</evidence>
<keyword evidence="9 17" id="KW-0418">Kinase</keyword>
<evidence type="ECO:0000256" key="3">
    <source>
        <dbReference type="ARBA" id="ARBA00012438"/>
    </source>
</evidence>
<evidence type="ECO:0000256" key="7">
    <source>
        <dbReference type="ARBA" id="ARBA00022692"/>
    </source>
</evidence>